<reference evidence="1 2" key="1">
    <citation type="submission" date="2019-02" db="EMBL/GenBank/DDBJ databases">
        <title>Deep-cultivation of Planctomycetes and their phenomic and genomic characterization uncovers novel biology.</title>
        <authorList>
            <person name="Wiegand S."/>
            <person name="Jogler M."/>
            <person name="Boedeker C."/>
            <person name="Pinto D."/>
            <person name="Vollmers J."/>
            <person name="Rivas-Marin E."/>
            <person name="Kohn T."/>
            <person name="Peeters S.H."/>
            <person name="Heuer A."/>
            <person name="Rast P."/>
            <person name="Oberbeckmann S."/>
            <person name="Bunk B."/>
            <person name="Jeske O."/>
            <person name="Meyerdierks A."/>
            <person name="Storesund J.E."/>
            <person name="Kallscheuer N."/>
            <person name="Luecker S."/>
            <person name="Lage O.M."/>
            <person name="Pohl T."/>
            <person name="Merkel B.J."/>
            <person name="Hornburger P."/>
            <person name="Mueller R.-W."/>
            <person name="Bruemmer F."/>
            <person name="Labrenz M."/>
            <person name="Spormann A.M."/>
            <person name="Op Den Camp H."/>
            <person name="Overmann J."/>
            <person name="Amann R."/>
            <person name="Jetten M.S.M."/>
            <person name="Mascher T."/>
            <person name="Medema M.H."/>
            <person name="Devos D.P."/>
            <person name="Kaster A.-K."/>
            <person name="Ovreas L."/>
            <person name="Rohde M."/>
            <person name="Galperin M.Y."/>
            <person name="Jogler C."/>
        </authorList>
    </citation>
    <scope>NUCLEOTIDE SEQUENCE [LARGE SCALE GENOMIC DNA]</scope>
    <source>
        <strain evidence="1 2">Pla52n</strain>
    </source>
</reference>
<evidence type="ECO:0000313" key="2">
    <source>
        <dbReference type="Proteomes" id="UP000320176"/>
    </source>
</evidence>
<organism evidence="1 2">
    <name type="scientific">Stieleria varia</name>
    <dbReference type="NCBI Taxonomy" id="2528005"/>
    <lineage>
        <taxon>Bacteria</taxon>
        <taxon>Pseudomonadati</taxon>
        <taxon>Planctomycetota</taxon>
        <taxon>Planctomycetia</taxon>
        <taxon>Pirellulales</taxon>
        <taxon>Pirellulaceae</taxon>
        <taxon>Stieleria</taxon>
    </lineage>
</organism>
<sequence>MLTGGLPVTLDLSDEIWIAVFDPPFEVIGNFLTQDVGKAVASCRHYLNESLAAILPDSGGPIQLLGNGHKLVVTQQWTFLESIFGTAQSVTFDSDLLIEALRYWEGVIERKSSNGDEEIPEFAYVGDPFQVSPTVKQAEMLIKLYDEDL</sequence>
<comment type="caution">
    <text evidence="1">The sequence shown here is derived from an EMBL/GenBank/DDBJ whole genome shotgun (WGS) entry which is preliminary data.</text>
</comment>
<protein>
    <submittedName>
        <fullName evidence="1">Uncharacterized protein</fullName>
    </submittedName>
</protein>
<gene>
    <name evidence="1" type="ORF">Pla52n_24560</name>
</gene>
<dbReference type="Proteomes" id="UP000320176">
    <property type="component" value="Unassembled WGS sequence"/>
</dbReference>
<dbReference type="AlphaFoldDB" id="A0A5C6AZH2"/>
<evidence type="ECO:0000313" key="1">
    <source>
        <dbReference type="EMBL" id="TWU04416.1"/>
    </source>
</evidence>
<dbReference type="EMBL" id="SJPN01000003">
    <property type="protein sequence ID" value="TWU04416.1"/>
    <property type="molecule type" value="Genomic_DNA"/>
</dbReference>
<dbReference type="OrthoDB" id="6455537at2"/>
<proteinExistence type="predicted"/>
<name>A0A5C6AZH2_9BACT</name>
<keyword evidence="2" id="KW-1185">Reference proteome</keyword>
<dbReference type="RefSeq" id="WP_146519845.1">
    <property type="nucleotide sequence ID" value="NZ_CP151726.1"/>
</dbReference>
<accession>A0A5C6AZH2</accession>